<proteinExistence type="inferred from homology"/>
<dbReference type="GO" id="GO:0005829">
    <property type="term" value="C:cytosol"/>
    <property type="evidence" value="ECO:0007669"/>
    <property type="project" value="TreeGrafter"/>
</dbReference>
<comment type="subunit">
    <text evidence="10 12">Homodimer. Heterotetramer of two MnmE and two MnmG subunits.</text>
</comment>
<dbReference type="GO" id="GO:0030488">
    <property type="term" value="P:tRNA methylation"/>
    <property type="evidence" value="ECO:0007669"/>
    <property type="project" value="TreeGrafter"/>
</dbReference>
<dbReference type="Gene3D" id="1.10.10.1800">
    <property type="entry name" value="tRNA uridine 5-carboxymethylaminomethyl modification enzyme MnmG/GidA"/>
    <property type="match status" value="1"/>
</dbReference>
<evidence type="ECO:0000256" key="7">
    <source>
        <dbReference type="ARBA" id="ARBA00022694"/>
    </source>
</evidence>
<dbReference type="InterPro" id="IPR020595">
    <property type="entry name" value="MnmG-rel_CS"/>
</dbReference>
<dbReference type="GO" id="GO:0002098">
    <property type="term" value="P:tRNA wobble uridine modification"/>
    <property type="evidence" value="ECO:0007669"/>
    <property type="project" value="InterPro"/>
</dbReference>
<dbReference type="InterPro" id="IPR026904">
    <property type="entry name" value="MnmG_C"/>
</dbReference>
<evidence type="ECO:0000256" key="12">
    <source>
        <dbReference type="HAMAP-Rule" id="MF_00129"/>
    </source>
</evidence>
<name>A0A1F6TGW2_9PROT</name>
<keyword evidence="7 12" id="KW-0819">tRNA processing</keyword>
<dbReference type="SMART" id="SM01228">
    <property type="entry name" value="GIDA_assoc_3"/>
    <property type="match status" value="1"/>
</dbReference>
<dbReference type="HAMAP" id="MF_00129">
    <property type="entry name" value="MnmG_GidA"/>
    <property type="match status" value="1"/>
</dbReference>
<dbReference type="InterPro" id="IPR044920">
    <property type="entry name" value="MnmG_C_subdom_sf"/>
</dbReference>
<dbReference type="FunFam" id="3.50.50.60:FF:000010">
    <property type="entry name" value="tRNA uridine 5-carboxymethylaminomethyl modification enzyme MnmG"/>
    <property type="match status" value="1"/>
</dbReference>
<dbReference type="SUPFAM" id="SSF51905">
    <property type="entry name" value="FAD/NAD(P)-binding domain"/>
    <property type="match status" value="1"/>
</dbReference>
<dbReference type="PANTHER" id="PTHR11806:SF0">
    <property type="entry name" value="PROTEIN MTO1 HOMOLOG, MITOCHONDRIAL"/>
    <property type="match status" value="1"/>
</dbReference>
<dbReference type="PANTHER" id="PTHR11806">
    <property type="entry name" value="GLUCOSE INHIBITED DIVISION PROTEIN A"/>
    <property type="match status" value="1"/>
</dbReference>
<organism evidence="14 15">
    <name type="scientific">Candidatus Muproteobacteria bacterium RBG_16_65_31</name>
    <dbReference type="NCBI Taxonomy" id="1817759"/>
    <lineage>
        <taxon>Bacteria</taxon>
        <taxon>Pseudomonadati</taxon>
        <taxon>Pseudomonadota</taxon>
        <taxon>Candidatus Muproteobacteria</taxon>
    </lineage>
</organism>
<dbReference type="NCBIfam" id="TIGR00136">
    <property type="entry name" value="mnmG_gidA"/>
    <property type="match status" value="1"/>
</dbReference>
<dbReference type="InterPro" id="IPR047001">
    <property type="entry name" value="MnmG_C_subdom"/>
</dbReference>
<dbReference type="InterPro" id="IPR036188">
    <property type="entry name" value="FAD/NAD-bd_sf"/>
</dbReference>
<comment type="similarity">
    <text evidence="3 12">Belongs to the MnmG family.</text>
</comment>
<keyword evidence="5 12" id="KW-0963">Cytoplasm</keyword>
<dbReference type="InterPro" id="IPR040131">
    <property type="entry name" value="MnmG_N"/>
</dbReference>
<dbReference type="Pfam" id="PF01134">
    <property type="entry name" value="GIDA"/>
    <property type="match status" value="1"/>
</dbReference>
<comment type="caution">
    <text evidence="14">The sequence shown here is derived from an EMBL/GenBank/DDBJ whole genome shotgun (WGS) entry which is preliminary data.</text>
</comment>
<feature type="binding site" evidence="12">
    <location>
        <begin position="273"/>
        <end position="287"/>
    </location>
    <ligand>
        <name>NAD(+)</name>
        <dbReference type="ChEBI" id="CHEBI:57540"/>
    </ligand>
</feature>
<dbReference type="InterPro" id="IPR049312">
    <property type="entry name" value="GIDA_C_N"/>
</dbReference>
<evidence type="ECO:0000256" key="4">
    <source>
        <dbReference type="ARBA" id="ARBA00020461"/>
    </source>
</evidence>
<dbReference type="InterPro" id="IPR002218">
    <property type="entry name" value="MnmG-rel"/>
</dbReference>
<evidence type="ECO:0000256" key="6">
    <source>
        <dbReference type="ARBA" id="ARBA00022630"/>
    </source>
</evidence>
<dbReference type="Gene3D" id="3.50.50.60">
    <property type="entry name" value="FAD/NAD(P)-binding domain"/>
    <property type="match status" value="2"/>
</dbReference>
<reference evidence="14 15" key="1">
    <citation type="journal article" date="2016" name="Nat. Commun.">
        <title>Thousands of microbial genomes shed light on interconnected biogeochemical processes in an aquifer system.</title>
        <authorList>
            <person name="Anantharaman K."/>
            <person name="Brown C.T."/>
            <person name="Hug L.A."/>
            <person name="Sharon I."/>
            <person name="Castelle C.J."/>
            <person name="Probst A.J."/>
            <person name="Thomas B.C."/>
            <person name="Singh A."/>
            <person name="Wilkins M.J."/>
            <person name="Karaoz U."/>
            <person name="Brodie E.L."/>
            <person name="Williams K.H."/>
            <person name="Hubbard S.S."/>
            <person name="Banfield J.F."/>
        </authorList>
    </citation>
    <scope>NUCLEOTIDE SEQUENCE [LARGE SCALE GENOMIC DNA]</scope>
</reference>
<evidence type="ECO:0000256" key="11">
    <source>
        <dbReference type="ARBA" id="ARBA00031800"/>
    </source>
</evidence>
<keyword evidence="9 12" id="KW-0520">NAD</keyword>
<dbReference type="Pfam" id="PF21680">
    <property type="entry name" value="GIDA_C_1st"/>
    <property type="match status" value="1"/>
</dbReference>
<comment type="cofactor">
    <cofactor evidence="1 12">
        <name>FAD</name>
        <dbReference type="ChEBI" id="CHEBI:57692"/>
    </cofactor>
</comment>
<comment type="caution">
    <text evidence="12">Lacks conserved residue(s) required for the propagation of feature annotation.</text>
</comment>
<evidence type="ECO:0000256" key="5">
    <source>
        <dbReference type="ARBA" id="ARBA00022490"/>
    </source>
</evidence>
<dbReference type="FunFam" id="3.50.50.60:FF:000002">
    <property type="entry name" value="tRNA uridine 5-carboxymethylaminomethyl modification enzyme MnmG"/>
    <property type="match status" value="1"/>
</dbReference>
<evidence type="ECO:0000256" key="8">
    <source>
        <dbReference type="ARBA" id="ARBA00022827"/>
    </source>
</evidence>
<dbReference type="FunFam" id="1.10.10.1800:FF:000001">
    <property type="entry name" value="tRNA uridine 5-carboxymethylaminomethyl modification enzyme MnmG"/>
    <property type="match status" value="1"/>
</dbReference>
<dbReference type="PROSITE" id="PS01280">
    <property type="entry name" value="GIDA_1"/>
    <property type="match status" value="1"/>
</dbReference>
<evidence type="ECO:0000256" key="10">
    <source>
        <dbReference type="ARBA" id="ARBA00025948"/>
    </source>
</evidence>
<dbReference type="GO" id="GO:0050660">
    <property type="term" value="F:flavin adenine dinucleotide binding"/>
    <property type="evidence" value="ECO:0007669"/>
    <property type="project" value="UniProtKB-UniRule"/>
</dbReference>
<gene>
    <name evidence="12" type="primary">mnmG</name>
    <name evidence="12" type="synonym">gidA</name>
    <name evidence="14" type="ORF">A2V92_05190</name>
</gene>
<evidence type="ECO:0000259" key="13">
    <source>
        <dbReference type="SMART" id="SM01228"/>
    </source>
</evidence>
<keyword evidence="6 12" id="KW-0285">Flavoprotein</keyword>
<feature type="domain" description="tRNA uridine 5-carboxymethylaminomethyl modification enzyme C-terminal subdomain" evidence="13">
    <location>
        <begin position="543"/>
        <end position="614"/>
    </location>
</feature>
<dbReference type="Proteomes" id="UP000179344">
    <property type="component" value="Unassembled WGS sequence"/>
</dbReference>
<comment type="subcellular location">
    <subcellularLocation>
        <location evidence="12">Cytoplasm</location>
    </subcellularLocation>
</comment>
<dbReference type="InterPro" id="IPR004416">
    <property type="entry name" value="MnmG"/>
</dbReference>
<dbReference type="PRINTS" id="PR00411">
    <property type="entry name" value="PNDRDTASEI"/>
</dbReference>
<dbReference type="Pfam" id="PF13932">
    <property type="entry name" value="SAM_GIDA_C"/>
    <property type="match status" value="1"/>
</dbReference>
<evidence type="ECO:0000256" key="2">
    <source>
        <dbReference type="ARBA" id="ARBA00003717"/>
    </source>
</evidence>
<comment type="function">
    <text evidence="2 12">NAD-binding protein involved in the addition of a carboxymethylaminomethyl (cmnm) group at the wobble position (U34) of certain tRNAs, forming tRNA-cmnm(5)s(2)U34.</text>
</comment>
<dbReference type="AlphaFoldDB" id="A0A1F6TGW2"/>
<feature type="binding site" evidence="12">
    <location>
        <begin position="13"/>
        <end position="18"/>
    </location>
    <ligand>
        <name>FAD</name>
        <dbReference type="ChEBI" id="CHEBI:57692"/>
    </ligand>
</feature>
<keyword evidence="8 12" id="KW-0274">FAD</keyword>
<evidence type="ECO:0000313" key="14">
    <source>
        <dbReference type="EMBL" id="OGI44373.1"/>
    </source>
</evidence>
<dbReference type="PROSITE" id="PS01281">
    <property type="entry name" value="GIDA_2"/>
    <property type="match status" value="1"/>
</dbReference>
<dbReference type="FunFam" id="1.10.150.570:FF:000001">
    <property type="entry name" value="tRNA uridine 5-carboxymethylaminomethyl modification enzyme MnmG"/>
    <property type="match status" value="1"/>
</dbReference>
<evidence type="ECO:0000313" key="15">
    <source>
        <dbReference type="Proteomes" id="UP000179344"/>
    </source>
</evidence>
<evidence type="ECO:0000256" key="3">
    <source>
        <dbReference type="ARBA" id="ARBA00007653"/>
    </source>
</evidence>
<evidence type="ECO:0000256" key="9">
    <source>
        <dbReference type="ARBA" id="ARBA00023027"/>
    </source>
</evidence>
<evidence type="ECO:0000256" key="1">
    <source>
        <dbReference type="ARBA" id="ARBA00001974"/>
    </source>
</evidence>
<dbReference type="Gene3D" id="1.10.150.570">
    <property type="entry name" value="GidA associated domain, C-terminal subdomain"/>
    <property type="match status" value="1"/>
</dbReference>
<sequence>MRHPERYDVIVIGGGHAGAEAAHACARMGSKTVLLTQNIETIGQMSCNPAIGGIGKGHLVREIDALGGVMARATDRAGIQFRILNARKGPAVRATRAQADRVRYKAAVRGVLENQPNLTLFQQAVEDLIIEGGRVAGAVTAMGVEFRARAVVLTSGTFLGGKIHIGLTNYQGGRAGDPPANALAARLRALPFHAGRLKTGTPPRLDGRTVDYSVMQEQPGDEPTPVFSFMGARDEHPRQVSCHITYTNERTHEIIRSGLDRSPLYTGVIEGVGPRYCPSVEDKVVRFADKERHQIFVEPEGLDTHEVYPNGISTSLPFDVQWALVRTIPGCEHAVITRPGYAIEYDYFDPRDLRPTLETKSVVGLFFAGQINGTTGYEEAAAQGLIAGVNAALQVQEQEPWWPRRDQAYIGVLIDDLITRGVTEPYRMFTSRAEYRLSLREDNADLRLTESGRRLGLVDDARWRRFHDKRATIERERARLAATWLRPEDLPAAAAARLFGPAGGRARLLDLLRRPDVTYAELADLAGGGVADPEAAQQLEIEAKYSGYVERQGEEIERSRRHEETALPEDLDYHNVHGLSVEARQKLAAHRPATLGQAARISGVTPAAISLLLVHLKRRRA</sequence>
<dbReference type="EMBL" id="MFST01000051">
    <property type="protein sequence ID" value="OGI44373.1"/>
    <property type="molecule type" value="Genomic_DNA"/>
</dbReference>
<accession>A0A1F6TGW2</accession>
<protein>
    <recommendedName>
        <fullName evidence="4 12">tRNA uridine 5-carboxymethylaminomethyl modification enzyme MnmG</fullName>
    </recommendedName>
    <alternativeName>
        <fullName evidence="11 12">Glucose-inhibited division protein A</fullName>
    </alternativeName>
</protein>